<reference evidence="2 3" key="1">
    <citation type="submission" date="2022-01" db="EMBL/GenBank/DDBJ databases">
        <title>A chromosomal length assembly of Cordylochernes scorpioides.</title>
        <authorList>
            <person name="Zeh D."/>
            <person name="Zeh J."/>
        </authorList>
    </citation>
    <scope>NUCLEOTIDE SEQUENCE [LARGE SCALE GENOMIC DNA]</scope>
    <source>
        <strain evidence="2">IN4F17</strain>
        <tissue evidence="2">Whole Body</tissue>
    </source>
</reference>
<dbReference type="EMBL" id="CP092863">
    <property type="protein sequence ID" value="UYV60332.1"/>
    <property type="molecule type" value="Genomic_DNA"/>
</dbReference>
<name>A0ABY6JY66_9ARAC</name>
<sequence length="560" mass="65117">MKLLLKKIEYERYGWKICSDLKVVALLRGLQLGYTKFCCFMCEWDSRDRERHYIKKIWSNRKIFTPGYKNIANLPLIDSENIYLPPLHIKLGLMKNFVKAMDRNASGFAYLKQKFSSISEAKIKEGIFVGPQIRELQQDGNFQNSLNEVEAAAWNSFRKVCKIFLGSVMVENYRDIVNDLLLSYKALGCNMSLKIHFLHSHLDFFPDNLGAVSDEHGERFHQDISRMEKRYQGKWSPAMLADYCWTLKRDLPQAKCRRKSTKGIRPSGGKNRHTWSARNLILKVVYLGLLQAVPPFLKAFRENHFRKDELTKAPADIEITRGPCHRLEAESIAGVLTAEQKQRRVDVCREMLNDLENNPDFLNNVVAGDESWTFQYDPETKAQSSEWHTPASPRPKKARMSKSRIKTMLIVFFDKRGLVHKEFVPQGKTVNAEFYNGVLWRLHKAVKRKRQDLAQRWRLHHDNAPAHTAFLVTSYLTRIGVEVLPQPPYSPDMSPPDFFLFPKVKRCLKGHRFDDIPNIQRAVTKALTGITPMDYSGAYEAWKTRWQRCVDAQGEFFEEY</sequence>
<dbReference type="Pfam" id="PF01359">
    <property type="entry name" value="Transposase_1"/>
    <property type="match status" value="1"/>
</dbReference>
<dbReference type="Gene3D" id="3.30.420.10">
    <property type="entry name" value="Ribonuclease H-like superfamily/Ribonuclease H"/>
    <property type="match status" value="1"/>
</dbReference>
<evidence type="ECO:0008006" key="4">
    <source>
        <dbReference type="Google" id="ProtNLM"/>
    </source>
</evidence>
<dbReference type="InterPro" id="IPR036397">
    <property type="entry name" value="RNaseH_sf"/>
</dbReference>
<feature type="region of interest" description="Disordered" evidence="1">
    <location>
        <begin position="379"/>
        <end position="399"/>
    </location>
</feature>
<dbReference type="InterPro" id="IPR001888">
    <property type="entry name" value="Transposase_1"/>
</dbReference>
<evidence type="ECO:0000313" key="2">
    <source>
        <dbReference type="EMBL" id="UYV60332.1"/>
    </source>
</evidence>
<dbReference type="Proteomes" id="UP001235939">
    <property type="component" value="Chromosome 01"/>
</dbReference>
<gene>
    <name evidence="2" type="ORF">LAZ67_1000851</name>
</gene>
<accession>A0ABY6JY66</accession>
<organism evidence="2 3">
    <name type="scientific">Cordylochernes scorpioides</name>
    <dbReference type="NCBI Taxonomy" id="51811"/>
    <lineage>
        <taxon>Eukaryota</taxon>
        <taxon>Metazoa</taxon>
        <taxon>Ecdysozoa</taxon>
        <taxon>Arthropoda</taxon>
        <taxon>Chelicerata</taxon>
        <taxon>Arachnida</taxon>
        <taxon>Pseudoscorpiones</taxon>
        <taxon>Cheliferoidea</taxon>
        <taxon>Chernetidae</taxon>
        <taxon>Cordylochernes</taxon>
    </lineage>
</organism>
<evidence type="ECO:0000313" key="3">
    <source>
        <dbReference type="Proteomes" id="UP001235939"/>
    </source>
</evidence>
<evidence type="ECO:0000256" key="1">
    <source>
        <dbReference type="SAM" id="MobiDB-lite"/>
    </source>
</evidence>
<protein>
    <recommendedName>
        <fullName evidence="4">Transposase</fullName>
    </recommendedName>
</protein>
<dbReference type="PANTHER" id="PTHR46114">
    <property type="entry name" value="APPLE DOMAIN-CONTAINING PROTEIN"/>
    <property type="match status" value="1"/>
</dbReference>
<proteinExistence type="predicted"/>
<keyword evidence="3" id="KW-1185">Reference proteome</keyword>
<dbReference type="PANTHER" id="PTHR46114:SF2">
    <property type="entry name" value="CULLIN N-TERMINAL DOMAIN-CONTAINING PROTEIN"/>
    <property type="match status" value="1"/>
</dbReference>